<dbReference type="AlphaFoldDB" id="A0A0D3AAZ1"/>
<reference evidence="7 8" key="1">
    <citation type="journal article" date="2014" name="Genome Biol.">
        <title>Transcriptome and methylome profiling reveals relics of genome dominance in the mesopolyploid Brassica oleracea.</title>
        <authorList>
            <person name="Parkin I.A."/>
            <person name="Koh C."/>
            <person name="Tang H."/>
            <person name="Robinson S.J."/>
            <person name="Kagale S."/>
            <person name="Clarke W.E."/>
            <person name="Town C.D."/>
            <person name="Nixon J."/>
            <person name="Krishnakumar V."/>
            <person name="Bidwell S.L."/>
            <person name="Denoeud F."/>
            <person name="Belcram H."/>
            <person name="Links M.G."/>
            <person name="Just J."/>
            <person name="Clarke C."/>
            <person name="Bender T."/>
            <person name="Huebert T."/>
            <person name="Mason A.S."/>
            <person name="Pires J.C."/>
            <person name="Barker G."/>
            <person name="Moore J."/>
            <person name="Walley P.G."/>
            <person name="Manoli S."/>
            <person name="Batley J."/>
            <person name="Edwards D."/>
            <person name="Nelson M.N."/>
            <person name="Wang X."/>
            <person name="Paterson A.H."/>
            <person name="King G."/>
            <person name="Bancroft I."/>
            <person name="Chalhoub B."/>
            <person name="Sharpe A.G."/>
        </authorList>
    </citation>
    <scope>NUCLEOTIDE SEQUENCE</scope>
    <source>
        <strain evidence="7 8">cv. TO1000</strain>
    </source>
</reference>
<comment type="similarity">
    <text evidence="2 6">Belongs to the plant self-incompatibility (S1) protein family.</text>
</comment>
<dbReference type="HOGENOM" id="CLU_125658_4_0_1"/>
<dbReference type="OMA" id="CTIKWEL"/>
<dbReference type="GO" id="GO:0005576">
    <property type="term" value="C:extracellular region"/>
    <property type="evidence" value="ECO:0007669"/>
    <property type="project" value="UniProtKB-SubCell"/>
</dbReference>
<dbReference type="eggNOG" id="ENOG502S0J3">
    <property type="taxonomic scope" value="Eukaryota"/>
</dbReference>
<keyword evidence="4 6" id="KW-0964">Secreted</keyword>
<evidence type="ECO:0000256" key="6">
    <source>
        <dbReference type="RuleBase" id="RU367044"/>
    </source>
</evidence>
<organism evidence="7 8">
    <name type="scientific">Brassica oleracea var. oleracea</name>
    <dbReference type="NCBI Taxonomy" id="109376"/>
    <lineage>
        <taxon>Eukaryota</taxon>
        <taxon>Viridiplantae</taxon>
        <taxon>Streptophyta</taxon>
        <taxon>Embryophyta</taxon>
        <taxon>Tracheophyta</taxon>
        <taxon>Spermatophyta</taxon>
        <taxon>Magnoliopsida</taxon>
        <taxon>eudicotyledons</taxon>
        <taxon>Gunneridae</taxon>
        <taxon>Pentapetalae</taxon>
        <taxon>rosids</taxon>
        <taxon>malvids</taxon>
        <taxon>Brassicales</taxon>
        <taxon>Brassicaceae</taxon>
        <taxon>Brassiceae</taxon>
        <taxon>Brassica</taxon>
    </lineage>
</organism>
<sequence>MRTMKKILLSLIIISSIITLTSMLQPHTLSLGEEFDVRVINSFRDNSSLPLVIWCTSPQGDLGGRALQEGDDFRWTARIELWAWRAEYTCTMKWELKRKRFEAFKVSRDSNRCGITKKCSWSVREDGFYFSSDEIANLFALLGHAQRRHLSKYNKGIKFSWITFFVKFRTP</sequence>
<evidence type="ECO:0000256" key="2">
    <source>
        <dbReference type="ARBA" id="ARBA00005581"/>
    </source>
</evidence>
<evidence type="ECO:0000256" key="3">
    <source>
        <dbReference type="ARBA" id="ARBA00022471"/>
    </source>
</evidence>
<dbReference type="GO" id="GO:0060320">
    <property type="term" value="P:rejection of self pollen"/>
    <property type="evidence" value="ECO:0007669"/>
    <property type="project" value="UniProtKB-KW"/>
</dbReference>
<evidence type="ECO:0000256" key="5">
    <source>
        <dbReference type="ARBA" id="ARBA00022729"/>
    </source>
</evidence>
<keyword evidence="5 6" id="KW-0732">Signal</keyword>
<name>A0A0D3AAZ1_BRAOL</name>
<keyword evidence="8" id="KW-1185">Reference proteome</keyword>
<dbReference type="PANTHER" id="PTHR31232:SF8">
    <property type="entry name" value="S-PROTEIN HOMOLOG"/>
    <property type="match status" value="1"/>
</dbReference>
<evidence type="ECO:0000256" key="4">
    <source>
        <dbReference type="ARBA" id="ARBA00022525"/>
    </source>
</evidence>
<dbReference type="InterPro" id="IPR010264">
    <property type="entry name" value="Self-incomp_S1"/>
</dbReference>
<dbReference type="Pfam" id="PF05938">
    <property type="entry name" value="Self-incomp_S1"/>
    <property type="match status" value="1"/>
</dbReference>
<keyword evidence="3 6" id="KW-0713">Self-incompatibility</keyword>
<dbReference type="EnsemblPlants" id="Bo1g100050.1">
    <property type="protein sequence ID" value="Bo1g100050.1"/>
    <property type="gene ID" value="Bo1g100050"/>
</dbReference>
<dbReference type="PANTHER" id="PTHR31232">
    <property type="match status" value="1"/>
</dbReference>
<proteinExistence type="inferred from homology"/>
<dbReference type="Gramene" id="Bo1g100050.1">
    <property type="protein sequence ID" value="Bo1g100050.1"/>
    <property type="gene ID" value="Bo1g100050"/>
</dbReference>
<evidence type="ECO:0000256" key="1">
    <source>
        <dbReference type="ARBA" id="ARBA00004613"/>
    </source>
</evidence>
<protein>
    <recommendedName>
        <fullName evidence="6">S-protein homolog</fullName>
    </recommendedName>
</protein>
<evidence type="ECO:0000313" key="8">
    <source>
        <dbReference type="Proteomes" id="UP000032141"/>
    </source>
</evidence>
<dbReference type="Proteomes" id="UP000032141">
    <property type="component" value="Chromosome C1"/>
</dbReference>
<evidence type="ECO:0000313" key="7">
    <source>
        <dbReference type="EnsemblPlants" id="Bo1g100050.1"/>
    </source>
</evidence>
<reference evidence="7" key="2">
    <citation type="submission" date="2015-03" db="UniProtKB">
        <authorList>
            <consortium name="EnsemblPlants"/>
        </authorList>
    </citation>
    <scope>IDENTIFICATION</scope>
</reference>
<accession>A0A0D3AAZ1</accession>
<feature type="signal peptide" evidence="6">
    <location>
        <begin position="1"/>
        <end position="23"/>
    </location>
</feature>
<comment type="subcellular location">
    <subcellularLocation>
        <location evidence="1 6">Secreted</location>
    </subcellularLocation>
</comment>
<dbReference type="STRING" id="109376.A0A0D3AAZ1"/>
<feature type="chain" id="PRO_5025098945" description="S-protein homolog" evidence="6">
    <location>
        <begin position="24"/>
        <end position="171"/>
    </location>
</feature>